<dbReference type="Proteomes" id="UP000238083">
    <property type="component" value="Unassembled WGS sequence"/>
</dbReference>
<dbReference type="GO" id="GO:0055085">
    <property type="term" value="P:transmembrane transport"/>
    <property type="evidence" value="ECO:0007669"/>
    <property type="project" value="InterPro"/>
</dbReference>
<keyword evidence="11" id="KW-1185">Reference proteome</keyword>
<dbReference type="Pfam" id="PF00528">
    <property type="entry name" value="BPD_transp_1"/>
    <property type="match status" value="1"/>
</dbReference>
<dbReference type="PANTHER" id="PTHR32243">
    <property type="entry name" value="MALTOSE TRANSPORT SYSTEM PERMEASE-RELATED"/>
    <property type="match status" value="1"/>
</dbReference>
<feature type="transmembrane region" description="Helical" evidence="7">
    <location>
        <begin position="168"/>
        <end position="186"/>
    </location>
</feature>
<dbReference type="Gene3D" id="1.10.3720.10">
    <property type="entry name" value="MetI-like"/>
    <property type="match status" value="1"/>
</dbReference>
<sequence length="302" mass="32188">MATTTATSGTAGGTTKGTGGLFDTTRSPRNRHRKVWNVVAIVLAALWAFPIYWMINSSLMPADRLRSTPPLLAPIHPSTHAFGQIFHDALFWRSLGFSAAVTSLAVAVSLLSAVLGAVALSRFAFLGRRAVLVAVLVVQMIPAEALFISQYRMLDGWGLLGTVPGLSLLYVGLIVPFTVWMLKGFVDGVPVELEEAAMMDGCSRFGAFFRVTVPLLGPGLVATGVFGFLVAWNEFTLAFVVLASGDRLTLPVWLRTFSSNLQETDWAGVMAGSTLVAVPVLVVFILVQNTMAKGMVAGAVKG</sequence>
<keyword evidence="3" id="KW-1003">Cell membrane</keyword>
<comment type="subcellular location">
    <subcellularLocation>
        <location evidence="1 7">Cell membrane</location>
        <topology evidence="1 7">Multi-pass membrane protein</topology>
    </subcellularLocation>
</comment>
<feature type="transmembrane region" description="Helical" evidence="7">
    <location>
        <begin position="35"/>
        <end position="55"/>
    </location>
</feature>
<evidence type="ECO:0000313" key="10">
    <source>
        <dbReference type="EMBL" id="PRY14691.1"/>
    </source>
</evidence>
<proteinExistence type="inferred from homology"/>
<comment type="caution">
    <text evidence="10">The sequence shown here is derived from an EMBL/GenBank/DDBJ whole genome shotgun (WGS) entry which is preliminary data.</text>
</comment>
<evidence type="ECO:0000256" key="4">
    <source>
        <dbReference type="ARBA" id="ARBA00022692"/>
    </source>
</evidence>
<feature type="domain" description="ABC transmembrane type-1" evidence="9">
    <location>
        <begin position="95"/>
        <end position="287"/>
    </location>
</feature>
<evidence type="ECO:0000256" key="6">
    <source>
        <dbReference type="ARBA" id="ARBA00023136"/>
    </source>
</evidence>
<dbReference type="InterPro" id="IPR000515">
    <property type="entry name" value="MetI-like"/>
</dbReference>
<name>A0A2T0R3U7_9ACTN</name>
<dbReference type="OrthoDB" id="9794684at2"/>
<feature type="transmembrane region" description="Helical" evidence="7">
    <location>
        <begin position="95"/>
        <end position="118"/>
    </location>
</feature>
<organism evidence="10 11">
    <name type="scientific">Kineococcus rhizosphaerae</name>
    <dbReference type="NCBI Taxonomy" id="559628"/>
    <lineage>
        <taxon>Bacteria</taxon>
        <taxon>Bacillati</taxon>
        <taxon>Actinomycetota</taxon>
        <taxon>Actinomycetes</taxon>
        <taxon>Kineosporiales</taxon>
        <taxon>Kineosporiaceae</taxon>
        <taxon>Kineococcus</taxon>
    </lineage>
</organism>
<keyword evidence="6 7" id="KW-0472">Membrane</keyword>
<gene>
    <name evidence="10" type="ORF">CLV37_106250</name>
</gene>
<evidence type="ECO:0000256" key="1">
    <source>
        <dbReference type="ARBA" id="ARBA00004651"/>
    </source>
</evidence>
<keyword evidence="5 7" id="KW-1133">Transmembrane helix</keyword>
<reference evidence="10 11" key="1">
    <citation type="submission" date="2018-03" db="EMBL/GenBank/DDBJ databases">
        <title>Genomic Encyclopedia of Archaeal and Bacterial Type Strains, Phase II (KMG-II): from individual species to whole genera.</title>
        <authorList>
            <person name="Goeker M."/>
        </authorList>
    </citation>
    <scope>NUCLEOTIDE SEQUENCE [LARGE SCALE GENOMIC DNA]</scope>
    <source>
        <strain evidence="10 11">DSM 19711</strain>
    </source>
</reference>
<evidence type="ECO:0000256" key="2">
    <source>
        <dbReference type="ARBA" id="ARBA00022448"/>
    </source>
</evidence>
<feature type="transmembrane region" description="Helical" evidence="7">
    <location>
        <begin position="207"/>
        <end position="229"/>
    </location>
</feature>
<accession>A0A2T0R3U7</accession>
<comment type="similarity">
    <text evidence="7">Belongs to the binding-protein-dependent transport system permease family.</text>
</comment>
<evidence type="ECO:0000256" key="7">
    <source>
        <dbReference type="RuleBase" id="RU363032"/>
    </source>
</evidence>
<dbReference type="CDD" id="cd06261">
    <property type="entry name" value="TM_PBP2"/>
    <property type="match status" value="1"/>
</dbReference>
<dbReference type="InterPro" id="IPR035906">
    <property type="entry name" value="MetI-like_sf"/>
</dbReference>
<dbReference type="AlphaFoldDB" id="A0A2T0R3U7"/>
<dbReference type="InterPro" id="IPR050901">
    <property type="entry name" value="BP-dep_ABC_trans_perm"/>
</dbReference>
<evidence type="ECO:0000313" key="11">
    <source>
        <dbReference type="Proteomes" id="UP000238083"/>
    </source>
</evidence>
<evidence type="ECO:0000256" key="3">
    <source>
        <dbReference type="ARBA" id="ARBA00022475"/>
    </source>
</evidence>
<keyword evidence="2 7" id="KW-0813">Transport</keyword>
<evidence type="ECO:0000256" key="5">
    <source>
        <dbReference type="ARBA" id="ARBA00022989"/>
    </source>
</evidence>
<feature type="transmembrane region" description="Helical" evidence="7">
    <location>
        <begin position="266"/>
        <end position="287"/>
    </location>
</feature>
<feature type="transmembrane region" description="Helical" evidence="7">
    <location>
        <begin position="130"/>
        <end position="148"/>
    </location>
</feature>
<evidence type="ECO:0000256" key="8">
    <source>
        <dbReference type="SAM" id="MobiDB-lite"/>
    </source>
</evidence>
<dbReference type="SUPFAM" id="SSF161098">
    <property type="entry name" value="MetI-like"/>
    <property type="match status" value="1"/>
</dbReference>
<dbReference type="PROSITE" id="PS50928">
    <property type="entry name" value="ABC_TM1"/>
    <property type="match status" value="1"/>
</dbReference>
<feature type="compositionally biased region" description="Gly residues" evidence="8">
    <location>
        <begin position="10"/>
        <end position="20"/>
    </location>
</feature>
<protein>
    <submittedName>
        <fullName evidence="10">Carbohydrate ABC transporter membrane protein 2 (CUT1 family)</fullName>
    </submittedName>
</protein>
<evidence type="ECO:0000259" key="9">
    <source>
        <dbReference type="PROSITE" id="PS50928"/>
    </source>
</evidence>
<dbReference type="GO" id="GO:0005886">
    <property type="term" value="C:plasma membrane"/>
    <property type="evidence" value="ECO:0007669"/>
    <property type="project" value="UniProtKB-SubCell"/>
</dbReference>
<dbReference type="RefSeq" id="WP_106211213.1">
    <property type="nucleotide sequence ID" value="NZ_PVZF01000006.1"/>
</dbReference>
<keyword evidence="4 7" id="KW-0812">Transmembrane</keyword>
<feature type="region of interest" description="Disordered" evidence="8">
    <location>
        <begin position="1"/>
        <end position="25"/>
    </location>
</feature>
<dbReference type="EMBL" id="PVZF01000006">
    <property type="protein sequence ID" value="PRY14691.1"/>
    <property type="molecule type" value="Genomic_DNA"/>
</dbReference>
<dbReference type="PANTHER" id="PTHR32243:SF18">
    <property type="entry name" value="INNER MEMBRANE ABC TRANSPORTER PERMEASE PROTEIN YCJP"/>
    <property type="match status" value="1"/>
</dbReference>